<protein>
    <submittedName>
        <fullName evidence="2">Uncharacterized protein</fullName>
    </submittedName>
</protein>
<feature type="region of interest" description="Disordered" evidence="1">
    <location>
        <begin position="1"/>
        <end position="86"/>
    </location>
</feature>
<gene>
    <name evidence="2" type="ORF">M427DRAFT_345071</name>
</gene>
<feature type="compositionally biased region" description="Basic and acidic residues" evidence="1">
    <location>
        <begin position="67"/>
        <end position="77"/>
    </location>
</feature>
<accession>A0A139AVN0</accession>
<feature type="region of interest" description="Disordered" evidence="1">
    <location>
        <begin position="115"/>
        <end position="167"/>
    </location>
</feature>
<feature type="compositionally biased region" description="Polar residues" evidence="1">
    <location>
        <begin position="10"/>
        <end position="24"/>
    </location>
</feature>
<name>A0A139AVN0_GONPJ</name>
<sequence length="167" mass="17611">MNAFLVQPTGGHQPSQSPTPTTVHLSPRLSEDATGSAYSSPPGEQDPMGISSTEGMSQFFDFGLSSTREDQSPKADFRQITGADGVTQTARSEMTLMSETFGSSDSGLAEVHITHGKKLPPLPGSISSRSLGSADYSPSRKRRAEELGTAAELRPGKISRSITGLRG</sequence>
<dbReference type="Proteomes" id="UP000070544">
    <property type="component" value="Unassembled WGS sequence"/>
</dbReference>
<organism evidence="2 3">
    <name type="scientific">Gonapodya prolifera (strain JEL478)</name>
    <name type="common">Monoblepharis prolifera</name>
    <dbReference type="NCBI Taxonomy" id="1344416"/>
    <lineage>
        <taxon>Eukaryota</taxon>
        <taxon>Fungi</taxon>
        <taxon>Fungi incertae sedis</taxon>
        <taxon>Chytridiomycota</taxon>
        <taxon>Chytridiomycota incertae sedis</taxon>
        <taxon>Monoblepharidomycetes</taxon>
        <taxon>Monoblepharidales</taxon>
        <taxon>Gonapodyaceae</taxon>
        <taxon>Gonapodya</taxon>
    </lineage>
</organism>
<keyword evidence="3" id="KW-1185">Reference proteome</keyword>
<evidence type="ECO:0000313" key="2">
    <source>
        <dbReference type="EMBL" id="KXS20786.1"/>
    </source>
</evidence>
<evidence type="ECO:0000313" key="3">
    <source>
        <dbReference type="Proteomes" id="UP000070544"/>
    </source>
</evidence>
<dbReference type="EMBL" id="KQ965734">
    <property type="protein sequence ID" value="KXS20786.1"/>
    <property type="molecule type" value="Genomic_DNA"/>
</dbReference>
<proteinExistence type="predicted"/>
<reference evidence="2 3" key="1">
    <citation type="journal article" date="2015" name="Genome Biol. Evol.">
        <title>Phylogenomic analyses indicate that early fungi evolved digesting cell walls of algal ancestors of land plants.</title>
        <authorList>
            <person name="Chang Y."/>
            <person name="Wang S."/>
            <person name="Sekimoto S."/>
            <person name="Aerts A.L."/>
            <person name="Choi C."/>
            <person name="Clum A."/>
            <person name="LaButti K.M."/>
            <person name="Lindquist E.A."/>
            <person name="Yee Ngan C."/>
            <person name="Ohm R.A."/>
            <person name="Salamov A.A."/>
            <person name="Grigoriev I.V."/>
            <person name="Spatafora J.W."/>
            <person name="Berbee M.L."/>
        </authorList>
    </citation>
    <scope>NUCLEOTIDE SEQUENCE [LARGE SCALE GENOMIC DNA]</scope>
    <source>
        <strain evidence="2 3">JEL478</strain>
    </source>
</reference>
<evidence type="ECO:0000256" key="1">
    <source>
        <dbReference type="SAM" id="MobiDB-lite"/>
    </source>
</evidence>
<dbReference type="AlphaFoldDB" id="A0A139AVN0"/>